<evidence type="ECO:0000313" key="2">
    <source>
        <dbReference type="EMBL" id="SNS89799.1"/>
    </source>
</evidence>
<accession>A0A239I8B5</accession>
<gene>
    <name evidence="2" type="ORF">SAMN06295912_12248</name>
</gene>
<feature type="domain" description="HigA2-like helix-turn-helix" evidence="1">
    <location>
        <begin position="11"/>
        <end position="85"/>
    </location>
</feature>
<keyword evidence="3" id="KW-1185">Reference proteome</keyword>
<dbReference type="Proteomes" id="UP000198281">
    <property type="component" value="Unassembled WGS sequence"/>
</dbReference>
<dbReference type="Gene3D" id="1.10.260.40">
    <property type="entry name" value="lambda repressor-like DNA-binding domains"/>
    <property type="match status" value="1"/>
</dbReference>
<evidence type="ECO:0000259" key="1">
    <source>
        <dbReference type="Pfam" id="PF13744"/>
    </source>
</evidence>
<reference evidence="3" key="1">
    <citation type="submission" date="2017-06" db="EMBL/GenBank/DDBJ databases">
        <authorList>
            <person name="Varghese N."/>
            <person name="Submissions S."/>
        </authorList>
    </citation>
    <scope>NUCLEOTIDE SEQUENCE [LARGE SCALE GENOMIC DNA]</scope>
    <source>
        <strain evidence="3">LNB2</strain>
    </source>
</reference>
<evidence type="ECO:0000313" key="3">
    <source>
        <dbReference type="Proteomes" id="UP000198281"/>
    </source>
</evidence>
<dbReference type="OrthoDB" id="9795596at2"/>
<dbReference type="EMBL" id="FZOS01000022">
    <property type="protein sequence ID" value="SNS89799.1"/>
    <property type="molecule type" value="Genomic_DNA"/>
</dbReference>
<protein>
    <submittedName>
        <fullName evidence="2">Helix-turn-helix domain-containing protein</fullName>
    </submittedName>
</protein>
<dbReference type="InterPro" id="IPR010982">
    <property type="entry name" value="Lambda_DNA-bd_dom_sf"/>
</dbReference>
<dbReference type="GO" id="GO:0003677">
    <property type="term" value="F:DNA binding"/>
    <property type="evidence" value="ECO:0007669"/>
    <property type="project" value="InterPro"/>
</dbReference>
<proteinExistence type="predicted"/>
<dbReference type="Pfam" id="PF13744">
    <property type="entry name" value="HTH_37"/>
    <property type="match status" value="1"/>
</dbReference>
<name>A0A239I8B5_9SPHN</name>
<dbReference type="InterPro" id="IPR039554">
    <property type="entry name" value="HigA2-like_HTH"/>
</dbReference>
<sequence>MVTHAGSSGNVFADLGLSHPEDRLAQSRLAAALQRRLEELGLTYAAAASAMDMPPSKLLEILRGRCEGLSEGYVAERLAKLERTVKNAH</sequence>
<dbReference type="AlphaFoldDB" id="A0A239I8B5"/>
<organism evidence="2 3">
    <name type="scientific">Edaphosphingomonas laterariae</name>
    <dbReference type="NCBI Taxonomy" id="861865"/>
    <lineage>
        <taxon>Bacteria</taxon>
        <taxon>Pseudomonadati</taxon>
        <taxon>Pseudomonadota</taxon>
        <taxon>Alphaproteobacteria</taxon>
        <taxon>Sphingomonadales</taxon>
        <taxon>Rhizorhabdaceae</taxon>
        <taxon>Edaphosphingomonas</taxon>
    </lineage>
</organism>
<dbReference type="SUPFAM" id="SSF47413">
    <property type="entry name" value="lambda repressor-like DNA-binding domains"/>
    <property type="match status" value="1"/>
</dbReference>